<dbReference type="PROSITE" id="PS51918">
    <property type="entry name" value="RADICAL_SAM"/>
    <property type="match status" value="1"/>
</dbReference>
<dbReference type="Pfam" id="PF06969">
    <property type="entry name" value="HemN_C"/>
    <property type="match status" value="1"/>
</dbReference>
<feature type="domain" description="Radical SAM core" evidence="10">
    <location>
        <begin position="1"/>
        <end position="232"/>
    </location>
</feature>
<dbReference type="InterPro" id="IPR006638">
    <property type="entry name" value="Elp3/MiaA/NifB-like_rSAM"/>
</dbReference>
<keyword evidence="3 9" id="KW-0349">Heme</keyword>
<dbReference type="SFLD" id="SFLDF00562">
    <property type="entry name" value="HemN-like__clustered_with_heat"/>
    <property type="match status" value="1"/>
</dbReference>
<gene>
    <name evidence="11" type="ORF">H9Q79_08450</name>
</gene>
<dbReference type="InterPro" id="IPR010723">
    <property type="entry name" value="HemN_C"/>
</dbReference>
<dbReference type="Proteomes" id="UP000515860">
    <property type="component" value="Chromosome"/>
</dbReference>
<proteinExistence type="inferred from homology"/>
<name>A0A7G9GI32_9FIRM</name>
<comment type="function">
    <text evidence="9">Probably acts as a heme chaperone, transferring heme to an unknown acceptor. Binds one molecule of heme per monomer, possibly covalently. Binds 1 [4Fe-4S] cluster. The cluster is coordinated with 3 cysteines and an exchangeable S-adenosyl-L-methionine.</text>
</comment>
<evidence type="ECO:0000256" key="2">
    <source>
        <dbReference type="ARBA" id="ARBA00017228"/>
    </source>
</evidence>
<keyword evidence="4 9" id="KW-0949">S-adenosyl-L-methionine</keyword>
<keyword evidence="6 9" id="KW-0408">Iron</keyword>
<dbReference type="InterPro" id="IPR004559">
    <property type="entry name" value="HemW-like"/>
</dbReference>
<keyword evidence="7 9" id="KW-0411">Iron-sulfur</keyword>
<evidence type="ECO:0000256" key="6">
    <source>
        <dbReference type="ARBA" id="ARBA00023004"/>
    </source>
</evidence>
<keyword evidence="5 9" id="KW-0479">Metal-binding</keyword>
<dbReference type="Gene3D" id="3.20.20.70">
    <property type="entry name" value="Aldolase class I"/>
    <property type="match status" value="1"/>
</dbReference>
<protein>
    <recommendedName>
        <fullName evidence="2 9">Heme chaperone HemW</fullName>
    </recommendedName>
</protein>
<evidence type="ECO:0000256" key="3">
    <source>
        <dbReference type="ARBA" id="ARBA00022617"/>
    </source>
</evidence>
<dbReference type="SFLD" id="SFLDG01082">
    <property type="entry name" value="B12-binding_domain_containing"/>
    <property type="match status" value="1"/>
</dbReference>
<sequence length="376" mass="42502">MKEMELYVHIPFCVRKCEYCDFLSFAAGREIQARYLKALEAEIAGGSDALRDYEVSTVFIGGGTPSLLEADGIERILEGLRRNFVIREGAEISLEANPGTVSGEKLKRYRESGVNRISFGCQSTVNEELAKLGRIHTFEEFVVSWELAREAGFENINVDLMSGLPGQDAGSWEMSLRVIAGLGPEHISAYSLILEEGTPFYEKKDQLGLPDEDSERLMYESTHAILAEYGYRQYEISNYAKAGYECRHNLGYWTGTEYWGLGLGASSLLGNIRFRNTGDMEYYLESSGRPDLIQEETERLDETDRQAEFMILGLRLTEGVSEREFEERFGIPLRQVYGGQVEKYRQAGLLKQEKGRIALTRRGISLSNMVMAEFLP</sequence>
<organism evidence="11 12">
    <name type="scientific">Wansuia hejianensis</name>
    <dbReference type="NCBI Taxonomy" id="2763667"/>
    <lineage>
        <taxon>Bacteria</taxon>
        <taxon>Bacillati</taxon>
        <taxon>Bacillota</taxon>
        <taxon>Clostridia</taxon>
        <taxon>Lachnospirales</taxon>
        <taxon>Lachnospiraceae</taxon>
        <taxon>Wansuia</taxon>
    </lineage>
</organism>
<dbReference type="AlphaFoldDB" id="A0A7G9GI32"/>
<evidence type="ECO:0000256" key="5">
    <source>
        <dbReference type="ARBA" id="ARBA00022723"/>
    </source>
</evidence>
<evidence type="ECO:0000256" key="4">
    <source>
        <dbReference type="ARBA" id="ARBA00022691"/>
    </source>
</evidence>
<keyword evidence="9" id="KW-0004">4Fe-4S</keyword>
<dbReference type="SFLD" id="SFLDG01065">
    <property type="entry name" value="anaerobic_coproporphyrinogen-I"/>
    <property type="match status" value="1"/>
</dbReference>
<dbReference type="GO" id="GO:0051539">
    <property type="term" value="F:4 iron, 4 sulfur cluster binding"/>
    <property type="evidence" value="ECO:0007669"/>
    <property type="project" value="UniProtKB-UniRule"/>
</dbReference>
<evidence type="ECO:0000256" key="1">
    <source>
        <dbReference type="ARBA" id="ARBA00006100"/>
    </source>
</evidence>
<dbReference type="InterPro" id="IPR013785">
    <property type="entry name" value="Aldolase_TIM"/>
</dbReference>
<dbReference type="NCBIfam" id="TIGR00539">
    <property type="entry name" value="hemN_rel"/>
    <property type="match status" value="1"/>
</dbReference>
<evidence type="ECO:0000259" key="10">
    <source>
        <dbReference type="PROSITE" id="PS51918"/>
    </source>
</evidence>
<dbReference type="GO" id="GO:0046872">
    <property type="term" value="F:metal ion binding"/>
    <property type="evidence" value="ECO:0007669"/>
    <property type="project" value="UniProtKB-UniRule"/>
</dbReference>
<evidence type="ECO:0000256" key="9">
    <source>
        <dbReference type="RuleBase" id="RU364116"/>
    </source>
</evidence>
<dbReference type="PANTHER" id="PTHR13932:SF5">
    <property type="entry name" value="RADICAL S-ADENOSYL METHIONINE DOMAIN-CONTAINING PROTEIN 1, MITOCHONDRIAL"/>
    <property type="match status" value="1"/>
</dbReference>
<dbReference type="GO" id="GO:0006779">
    <property type="term" value="P:porphyrin-containing compound biosynthetic process"/>
    <property type="evidence" value="ECO:0007669"/>
    <property type="project" value="InterPro"/>
</dbReference>
<dbReference type="SMART" id="SM00729">
    <property type="entry name" value="Elp3"/>
    <property type="match status" value="1"/>
</dbReference>
<dbReference type="InterPro" id="IPR034505">
    <property type="entry name" value="Coproporphyrinogen-III_oxidase"/>
</dbReference>
<keyword evidence="12" id="KW-1185">Reference proteome</keyword>
<dbReference type="KEGG" id="whj:H9Q79_08450"/>
<dbReference type="GO" id="GO:0004109">
    <property type="term" value="F:coproporphyrinogen oxidase activity"/>
    <property type="evidence" value="ECO:0007669"/>
    <property type="project" value="InterPro"/>
</dbReference>
<evidence type="ECO:0000256" key="7">
    <source>
        <dbReference type="ARBA" id="ARBA00023014"/>
    </source>
</evidence>
<evidence type="ECO:0000313" key="12">
    <source>
        <dbReference type="Proteomes" id="UP000515860"/>
    </source>
</evidence>
<dbReference type="GO" id="GO:0005737">
    <property type="term" value="C:cytoplasm"/>
    <property type="evidence" value="ECO:0007669"/>
    <property type="project" value="UniProtKB-SubCell"/>
</dbReference>
<dbReference type="InterPro" id="IPR007197">
    <property type="entry name" value="rSAM"/>
</dbReference>
<dbReference type="InterPro" id="IPR058240">
    <property type="entry name" value="rSAM_sf"/>
</dbReference>
<dbReference type="Pfam" id="PF04055">
    <property type="entry name" value="Radical_SAM"/>
    <property type="match status" value="1"/>
</dbReference>
<accession>A0A7G9GI32</accession>
<reference evidence="11 12" key="1">
    <citation type="submission" date="2020-08" db="EMBL/GenBank/DDBJ databases">
        <authorList>
            <person name="Liu C."/>
            <person name="Sun Q."/>
        </authorList>
    </citation>
    <scope>NUCLEOTIDE SEQUENCE [LARGE SCALE GENOMIC DNA]</scope>
    <source>
        <strain evidence="11 12">NSJ-29</strain>
    </source>
</reference>
<dbReference type="EMBL" id="CP060635">
    <property type="protein sequence ID" value="QNM10464.1"/>
    <property type="molecule type" value="Genomic_DNA"/>
</dbReference>
<comment type="subcellular location">
    <subcellularLocation>
        <location evidence="9">Cytoplasm</location>
    </subcellularLocation>
</comment>
<dbReference type="SFLD" id="SFLDF00288">
    <property type="entry name" value="HemN-like__clustered_with_nucl"/>
    <property type="match status" value="1"/>
</dbReference>
<dbReference type="SUPFAM" id="SSF102114">
    <property type="entry name" value="Radical SAM enzymes"/>
    <property type="match status" value="1"/>
</dbReference>
<comment type="similarity">
    <text evidence="1">Belongs to the anaerobic coproporphyrinogen-III oxidase family. HemW subfamily.</text>
</comment>
<keyword evidence="9" id="KW-0963">Cytoplasm</keyword>
<dbReference type="PANTHER" id="PTHR13932">
    <property type="entry name" value="COPROPORPHYRINIGEN III OXIDASE"/>
    <property type="match status" value="1"/>
</dbReference>
<dbReference type="SFLD" id="SFLDS00029">
    <property type="entry name" value="Radical_SAM"/>
    <property type="match status" value="1"/>
</dbReference>
<keyword evidence="8 9" id="KW-0143">Chaperone</keyword>
<evidence type="ECO:0000256" key="8">
    <source>
        <dbReference type="ARBA" id="ARBA00023186"/>
    </source>
</evidence>
<evidence type="ECO:0000313" key="11">
    <source>
        <dbReference type="EMBL" id="QNM10464.1"/>
    </source>
</evidence>